<evidence type="ECO:0000313" key="2">
    <source>
        <dbReference type="EMBL" id="KKP70382.1"/>
    </source>
</evidence>
<proteinExistence type="predicted"/>
<dbReference type="PROSITE" id="PS51841">
    <property type="entry name" value="LTD"/>
    <property type="match status" value="1"/>
</dbReference>
<dbReference type="Gene3D" id="2.60.40.1260">
    <property type="entry name" value="Lamin Tail domain"/>
    <property type="match status" value="1"/>
</dbReference>
<dbReference type="Pfam" id="PF00932">
    <property type="entry name" value="LTD"/>
    <property type="match status" value="1"/>
</dbReference>
<dbReference type="EMBL" id="LBQB01000001">
    <property type="protein sequence ID" value="KKP70382.1"/>
    <property type="molecule type" value="Genomic_DNA"/>
</dbReference>
<dbReference type="AlphaFoldDB" id="A0A0G0ESV4"/>
<gene>
    <name evidence="2" type="ORF">UR67_C0001G0291</name>
</gene>
<evidence type="ECO:0000259" key="1">
    <source>
        <dbReference type="PROSITE" id="PS51841"/>
    </source>
</evidence>
<reference evidence="2 3" key="1">
    <citation type="journal article" date="2015" name="Nature">
        <title>rRNA introns, odd ribosomes, and small enigmatic genomes across a large radiation of phyla.</title>
        <authorList>
            <person name="Brown C.T."/>
            <person name="Hug L.A."/>
            <person name="Thomas B.C."/>
            <person name="Sharon I."/>
            <person name="Castelle C.J."/>
            <person name="Singh A."/>
            <person name="Wilkins M.J."/>
            <person name="Williams K.H."/>
            <person name="Banfield J.F."/>
        </authorList>
    </citation>
    <scope>NUCLEOTIDE SEQUENCE [LARGE SCALE GENOMIC DNA]</scope>
</reference>
<evidence type="ECO:0000313" key="3">
    <source>
        <dbReference type="Proteomes" id="UP000034581"/>
    </source>
</evidence>
<comment type="caution">
    <text evidence="2">The sequence shown here is derived from an EMBL/GenBank/DDBJ whole genome shotgun (WGS) entry which is preliminary data.</text>
</comment>
<dbReference type="STRING" id="1618350.UR67_C0001G0291"/>
<protein>
    <submittedName>
        <fullName evidence="2">Polymorphic membrane protein</fullName>
    </submittedName>
</protein>
<name>A0A0G0ESV4_UNCC3</name>
<dbReference type="InterPro" id="IPR001322">
    <property type="entry name" value="Lamin_tail_dom"/>
</dbReference>
<sequence length="699" mass="78360">MFRKKFSNIIILIIIFTLSIFKVGSTYAISFDNSENSNSNKLEAGTLDMIVTSSDNSFIPAGSMNKGETVIRDLYVENHGTTAFDYRFSYEYQSGYQPLCDAFEVTVKYNGIDEVYSDLLKNFVYQSPVVVNPGTNHFYKFEVKLPLSVSDELSVRECIFNIKTVSWQDNFLNEDQGFWDEETIENSLTSIDWIAPVSNVLILEADYNIQPVEVPFNSTDNASNITEVSLWYRFEGGAWTLFQTLTSGDFTPALTVNDKFSFTFPDGEGKYEFYSIAKDSIGNTENVSSLPDTETIYDITVPQTTISYTNYLKDYELLQEFFVSAKGTVISSLTLETDKDYLIEVSGTFFAGGNTAQDIEADAEYSQDDYQAVNNLPWTDLVRNYEVYGEGLLELRIDNDFVEWGDYNPEHKYLLPIVGEGSSLAFDINDTYPDNNTGDLKVRIYEQLHVDEDTEFTLSAVDDNGLLTVSGIKDISYNIDGSSDVIYSGSFNLSALGLTDGLHFIEYFSEDKAGNIEVNERLYFIFEGQKEVIINEIMWMGSSISTADEWIELRNLEEQEVDLSGWILENAGASGSDLIIPDGSVIPANGYFLITNYSATNLNSALNTEGDWVTTSLSLLDSGEKLELINNWDRKIDETPSAPWPAGNSSLNQSMSRVSIPGDGLLSINWYTCVSTNANGSPYWDEEDENFGTPKGENE</sequence>
<feature type="domain" description="LTD" evidence="1">
    <location>
        <begin position="527"/>
        <end position="646"/>
    </location>
</feature>
<organism evidence="2 3">
    <name type="scientific">candidate division CPR3 bacterium GW2011_GWF2_35_18</name>
    <dbReference type="NCBI Taxonomy" id="1618350"/>
    <lineage>
        <taxon>Bacteria</taxon>
        <taxon>Bacteria division CPR3</taxon>
    </lineage>
</organism>
<dbReference type="Proteomes" id="UP000034581">
    <property type="component" value="Unassembled WGS sequence"/>
</dbReference>
<accession>A0A0G0ESV4</accession>
<dbReference type="InterPro" id="IPR036415">
    <property type="entry name" value="Lamin_tail_dom_sf"/>
</dbReference>
<dbReference type="PATRIC" id="fig|1618350.3.peg.300"/>
<dbReference type="SUPFAM" id="SSF74853">
    <property type="entry name" value="Lamin A/C globular tail domain"/>
    <property type="match status" value="1"/>
</dbReference>